<evidence type="ECO:0000313" key="4">
    <source>
        <dbReference type="Proteomes" id="UP000248333"/>
    </source>
</evidence>
<reference evidence="3 4" key="1">
    <citation type="submission" date="2018-03" db="EMBL/GenBank/DDBJ databases">
        <title>Bioinformatic expansion and discovery of thiopeptide antibiotics.</title>
        <authorList>
            <person name="Schwalen C.J."/>
            <person name="Hudson G.A."/>
            <person name="Mitchell D.A."/>
        </authorList>
    </citation>
    <scope>NUCLEOTIDE SEQUENCE [LARGE SCALE GENOMIC DNA]</scope>
    <source>
        <strain evidence="3 4">NRRL 8041</strain>
    </source>
</reference>
<evidence type="ECO:0000313" key="3">
    <source>
        <dbReference type="EMBL" id="PYC66179.1"/>
    </source>
</evidence>
<dbReference type="PANTHER" id="PTHR33164">
    <property type="entry name" value="TRANSCRIPTIONAL REGULATOR, MARR FAMILY"/>
    <property type="match status" value="1"/>
</dbReference>
<dbReference type="GO" id="GO:0003700">
    <property type="term" value="F:DNA-binding transcription factor activity"/>
    <property type="evidence" value="ECO:0007669"/>
    <property type="project" value="InterPro"/>
</dbReference>
<dbReference type="SUPFAM" id="SSF46785">
    <property type="entry name" value="Winged helix' DNA-binding domain"/>
    <property type="match status" value="1"/>
</dbReference>
<sequence>MSDVPPPRPPRPLGDRANFLLSQLGYYTAHRFARRLAPLGIQPNHFGLLMHLEQAEGRSQQQLADALGIHRKVMVGLLDDLESRGLAQRRRHPADRRAHAIHLTSQARDLLEQARAIADEEEEEVLTALDERERAVLVALLQRMASQTGNPPGVHPRLGATLA</sequence>
<dbReference type="EMBL" id="PYBV01000036">
    <property type="protein sequence ID" value="PYC66179.1"/>
    <property type="molecule type" value="Genomic_DNA"/>
</dbReference>
<name>A0A318NDB4_9ACTN</name>
<feature type="coiled-coil region" evidence="1">
    <location>
        <begin position="104"/>
        <end position="131"/>
    </location>
</feature>
<dbReference type="GO" id="GO:0006950">
    <property type="term" value="P:response to stress"/>
    <property type="evidence" value="ECO:0007669"/>
    <property type="project" value="TreeGrafter"/>
</dbReference>
<dbReference type="InterPro" id="IPR039422">
    <property type="entry name" value="MarR/SlyA-like"/>
</dbReference>
<comment type="caution">
    <text evidence="3">The sequence shown here is derived from an EMBL/GenBank/DDBJ whole genome shotgun (WGS) entry which is preliminary data.</text>
</comment>
<dbReference type="AlphaFoldDB" id="A0A318NDB4"/>
<feature type="domain" description="HTH marR-type" evidence="2">
    <location>
        <begin position="17"/>
        <end position="146"/>
    </location>
</feature>
<dbReference type="SMART" id="SM00347">
    <property type="entry name" value="HTH_MARR"/>
    <property type="match status" value="1"/>
</dbReference>
<keyword evidence="4" id="KW-1185">Reference proteome</keyword>
<dbReference type="Pfam" id="PF12802">
    <property type="entry name" value="MarR_2"/>
    <property type="match status" value="1"/>
</dbReference>
<dbReference type="PRINTS" id="PR00598">
    <property type="entry name" value="HTHMARR"/>
</dbReference>
<evidence type="ECO:0000256" key="1">
    <source>
        <dbReference type="SAM" id="Coils"/>
    </source>
</evidence>
<proteinExistence type="predicted"/>
<dbReference type="InterPro" id="IPR036388">
    <property type="entry name" value="WH-like_DNA-bd_sf"/>
</dbReference>
<dbReference type="Gene3D" id="1.10.10.10">
    <property type="entry name" value="Winged helix-like DNA-binding domain superfamily/Winged helix DNA-binding domain"/>
    <property type="match status" value="1"/>
</dbReference>
<gene>
    <name evidence="3" type="ORF">C7C45_25980</name>
</gene>
<dbReference type="InterPro" id="IPR036390">
    <property type="entry name" value="WH_DNA-bd_sf"/>
</dbReference>
<dbReference type="OrthoDB" id="162531at2"/>
<dbReference type="PANTHER" id="PTHR33164:SF89">
    <property type="entry name" value="MARR FAMILY REGULATORY PROTEIN"/>
    <property type="match status" value="1"/>
</dbReference>
<dbReference type="RefSeq" id="WP_110566324.1">
    <property type="nucleotide sequence ID" value="NZ_PYBV01000036.1"/>
</dbReference>
<protein>
    <submittedName>
        <fullName evidence="3">MarR family transcriptional regulator</fullName>
    </submittedName>
</protein>
<keyword evidence="1" id="KW-0175">Coiled coil</keyword>
<evidence type="ECO:0000259" key="2">
    <source>
        <dbReference type="PROSITE" id="PS50995"/>
    </source>
</evidence>
<dbReference type="PROSITE" id="PS50995">
    <property type="entry name" value="HTH_MARR_2"/>
    <property type="match status" value="1"/>
</dbReference>
<dbReference type="InterPro" id="IPR000835">
    <property type="entry name" value="HTH_MarR-typ"/>
</dbReference>
<accession>A0A318NDB4</accession>
<dbReference type="Proteomes" id="UP000248333">
    <property type="component" value="Unassembled WGS sequence"/>
</dbReference>
<organism evidence="3 4">
    <name type="scientific">Micromonospora arborensis</name>
    <dbReference type="NCBI Taxonomy" id="2116518"/>
    <lineage>
        <taxon>Bacteria</taxon>
        <taxon>Bacillati</taxon>
        <taxon>Actinomycetota</taxon>
        <taxon>Actinomycetes</taxon>
        <taxon>Micromonosporales</taxon>
        <taxon>Micromonosporaceae</taxon>
        <taxon>Micromonospora</taxon>
    </lineage>
</organism>